<dbReference type="InterPro" id="IPR012533">
    <property type="entry name" value="YcnI-copper_dom"/>
</dbReference>
<feature type="chain" id="PRO_5026884212" evidence="2">
    <location>
        <begin position="29"/>
        <end position="212"/>
    </location>
</feature>
<dbReference type="InterPro" id="IPR038507">
    <property type="entry name" value="YcnI-like_sf"/>
</dbReference>
<feature type="signal peptide" evidence="2">
    <location>
        <begin position="1"/>
        <end position="28"/>
    </location>
</feature>
<sequence>MKTLFKKWASVLLTLTLMFFIYSATASAHVVVTPNTSAPGAWETYTMKVPTEKKVPTVKITLKMPDGVQLESYQPVQGWNVKLAKDSSGKVKNITWTATGKGIGVDQFQQFSFVAANPDKQGSAAWDAYQYYKDGSIVEWTGNEKSDTPHSITKITTSATTLNTVTAHDQHQTSSDHSNMNDTSSKNITLTLAIIAVILSILSLFVSFITRK</sequence>
<dbReference type="CDD" id="cd08545">
    <property type="entry name" value="YcnI_like"/>
    <property type="match status" value="1"/>
</dbReference>
<evidence type="ECO:0000259" key="3">
    <source>
        <dbReference type="Pfam" id="PF07987"/>
    </source>
</evidence>
<comment type="caution">
    <text evidence="4">The sequence shown here is derived from an EMBL/GenBank/DDBJ whole genome shotgun (WGS) entry which is preliminary data.</text>
</comment>
<dbReference type="Proteomes" id="UP000476934">
    <property type="component" value="Unassembled WGS sequence"/>
</dbReference>
<dbReference type="Gene3D" id="2.60.40.2230">
    <property type="entry name" value="Uncharacterised protein YcnI-like PF07987, DUF1775"/>
    <property type="match status" value="1"/>
</dbReference>
<dbReference type="AlphaFoldDB" id="A0A6M0P7P8"/>
<keyword evidence="5" id="KW-1185">Reference proteome</keyword>
<gene>
    <name evidence="4" type="ORF">G4D61_10140</name>
</gene>
<feature type="transmembrane region" description="Helical" evidence="1">
    <location>
        <begin position="188"/>
        <end position="209"/>
    </location>
</feature>
<reference evidence="4 5" key="1">
    <citation type="submission" date="2020-03" db="EMBL/GenBank/DDBJ databases">
        <title>Bacillus aquiflavi sp. nov., isolated from yellow water of strong flavor Chinese baijiu in Yibin region of China.</title>
        <authorList>
            <person name="Xie J."/>
        </authorList>
    </citation>
    <scope>NUCLEOTIDE SEQUENCE [LARGE SCALE GENOMIC DNA]</scope>
    <source>
        <strain evidence="4 5">Gsoil 114</strain>
    </source>
</reference>
<dbReference type="EMBL" id="JAAIWK010000015">
    <property type="protein sequence ID" value="NEY20315.1"/>
    <property type="molecule type" value="Genomic_DNA"/>
</dbReference>
<evidence type="ECO:0000256" key="1">
    <source>
        <dbReference type="SAM" id="Phobius"/>
    </source>
</evidence>
<protein>
    <submittedName>
        <fullName evidence="4">YcnI family protein</fullName>
    </submittedName>
</protein>
<organism evidence="4 5">
    <name type="scientific">Heyndrickxia ginsengihumi</name>
    <dbReference type="NCBI Taxonomy" id="363870"/>
    <lineage>
        <taxon>Bacteria</taxon>
        <taxon>Bacillati</taxon>
        <taxon>Bacillota</taxon>
        <taxon>Bacilli</taxon>
        <taxon>Bacillales</taxon>
        <taxon>Bacillaceae</taxon>
        <taxon>Heyndrickxia</taxon>
    </lineage>
</organism>
<keyword evidence="1" id="KW-0812">Transmembrane</keyword>
<keyword evidence="2" id="KW-0732">Signal</keyword>
<evidence type="ECO:0000256" key="2">
    <source>
        <dbReference type="SAM" id="SignalP"/>
    </source>
</evidence>
<keyword evidence="1" id="KW-0472">Membrane</keyword>
<evidence type="ECO:0000313" key="5">
    <source>
        <dbReference type="Proteomes" id="UP000476934"/>
    </source>
</evidence>
<accession>A0A6M0P7P8</accession>
<name>A0A6M0P7P8_9BACI</name>
<keyword evidence="1" id="KW-1133">Transmembrane helix</keyword>
<dbReference type="RefSeq" id="WP_025728182.1">
    <property type="nucleotide sequence ID" value="NZ_JAAIWK010000015.1"/>
</dbReference>
<dbReference type="Pfam" id="PF07987">
    <property type="entry name" value="DUF1775"/>
    <property type="match status" value="1"/>
</dbReference>
<feature type="domain" description="YncI copper-binding" evidence="3">
    <location>
        <begin position="29"/>
        <end position="147"/>
    </location>
</feature>
<proteinExistence type="predicted"/>
<evidence type="ECO:0000313" key="4">
    <source>
        <dbReference type="EMBL" id="NEY20315.1"/>
    </source>
</evidence>